<reference evidence="1 2" key="1">
    <citation type="submission" date="2018-04" db="EMBL/GenBank/DDBJ databases">
        <title>Novel Campyloabacter and Helicobacter Species and Strains.</title>
        <authorList>
            <person name="Mannion A.J."/>
            <person name="Shen Z."/>
            <person name="Fox J.G."/>
        </authorList>
    </citation>
    <scope>NUCLEOTIDE SEQUENCE [LARGE SCALE GENOMIC DNA]</scope>
    <source>
        <strain evidence="1 2">ATCC 700242</strain>
    </source>
</reference>
<gene>
    <name evidence="1" type="ORF">CQA62_00930</name>
</gene>
<protein>
    <submittedName>
        <fullName evidence="1">Uncharacterized protein</fullName>
    </submittedName>
</protein>
<sequence>MNYNFSFLFPFKLSNTIYINFIFDFYNSTSSLKKRNLSSGENDENILNKHNGIDFKCGSFNGYGF</sequence>
<evidence type="ECO:0000313" key="2">
    <source>
        <dbReference type="Proteomes" id="UP000257067"/>
    </source>
</evidence>
<name>A0A3D8IXM0_9HELI</name>
<accession>A0A3D8IXM0</accession>
<proteinExistence type="predicted"/>
<organism evidence="1 2">
    <name type="scientific">Helicobacter cholecystus</name>
    <dbReference type="NCBI Taxonomy" id="45498"/>
    <lineage>
        <taxon>Bacteria</taxon>
        <taxon>Pseudomonadati</taxon>
        <taxon>Campylobacterota</taxon>
        <taxon>Epsilonproteobacteria</taxon>
        <taxon>Campylobacterales</taxon>
        <taxon>Helicobacteraceae</taxon>
        <taxon>Helicobacter</taxon>
    </lineage>
</organism>
<dbReference type="EMBL" id="NXLU01000001">
    <property type="protein sequence ID" value="RDU70008.1"/>
    <property type="molecule type" value="Genomic_DNA"/>
</dbReference>
<dbReference type="AlphaFoldDB" id="A0A3D8IXM0"/>
<dbReference type="Proteomes" id="UP000257067">
    <property type="component" value="Unassembled WGS sequence"/>
</dbReference>
<keyword evidence="2" id="KW-1185">Reference proteome</keyword>
<evidence type="ECO:0000313" key="1">
    <source>
        <dbReference type="EMBL" id="RDU70008.1"/>
    </source>
</evidence>
<comment type="caution">
    <text evidence="1">The sequence shown here is derived from an EMBL/GenBank/DDBJ whole genome shotgun (WGS) entry which is preliminary data.</text>
</comment>